<dbReference type="GO" id="GO:1990281">
    <property type="term" value="C:efflux pump complex"/>
    <property type="evidence" value="ECO:0007669"/>
    <property type="project" value="TreeGrafter"/>
</dbReference>
<dbReference type="InterPro" id="IPR058792">
    <property type="entry name" value="Beta-barrel_RND_2"/>
</dbReference>
<keyword evidence="6" id="KW-1185">Reference proteome</keyword>
<name>A0A7X1E772_9BACT</name>
<feature type="domain" description="Multidrug resistance protein MdtA-like barrel-sandwich hybrid" evidence="3">
    <location>
        <begin position="78"/>
        <end position="196"/>
    </location>
</feature>
<dbReference type="AlphaFoldDB" id="A0A7X1E772"/>
<comment type="caution">
    <text evidence="5">The sequence shown here is derived from an EMBL/GenBank/DDBJ whole genome shotgun (WGS) entry which is preliminary data.</text>
</comment>
<dbReference type="RefSeq" id="WP_185658774.1">
    <property type="nucleotide sequence ID" value="NZ_CAWPOO010000005.1"/>
</dbReference>
<feature type="compositionally biased region" description="Polar residues" evidence="2">
    <location>
        <begin position="30"/>
        <end position="40"/>
    </location>
</feature>
<dbReference type="NCBIfam" id="TIGR01730">
    <property type="entry name" value="RND_mfp"/>
    <property type="match status" value="1"/>
</dbReference>
<feature type="domain" description="CusB-like beta-barrel" evidence="4">
    <location>
        <begin position="209"/>
        <end position="277"/>
    </location>
</feature>
<dbReference type="PANTHER" id="PTHR30469">
    <property type="entry name" value="MULTIDRUG RESISTANCE PROTEIN MDTA"/>
    <property type="match status" value="1"/>
</dbReference>
<accession>A0A7X1E772</accession>
<evidence type="ECO:0000313" key="6">
    <source>
        <dbReference type="Proteomes" id="UP000526501"/>
    </source>
</evidence>
<sequence length="361" mass="39027">MKKNLIIATTIAILLTAWMIIGSINAEDPNNAQTQNSQASETEEKELPRVRVRDSEAQAYAAELILRGKTEASRDSVIKAEVGGQILEILAPRGGSVKKGDPLLKIDPQNLPEKLEEAKALLDQRTLEHQAAKKLQSSGYQSETRLAESSALLAAAKNLVAATEIALENTVVRAPFDGVFNDRLVEVGEFVSIGDPIARFLSLDPMIITAEATEIEVQKIHQDTPAVAQIGKKSVEGRIRYISRSANEAVRTYTVEMEFENPKLTFVAGLTADIIATTETQMAHKVTPAILALSADTDGELGLKVVTEEQTVEFYKTEIIGTANDGVWVSGLPDQARIITVGQGFVLPGAKVKAVEESSIQ</sequence>
<dbReference type="Gene3D" id="2.40.50.100">
    <property type="match status" value="1"/>
</dbReference>
<proteinExistence type="inferred from homology"/>
<dbReference type="InterPro" id="IPR058625">
    <property type="entry name" value="MdtA-like_BSH"/>
</dbReference>
<gene>
    <name evidence="5" type="ORF">H5P27_02385</name>
</gene>
<dbReference type="Proteomes" id="UP000526501">
    <property type="component" value="Unassembled WGS sequence"/>
</dbReference>
<dbReference type="SUPFAM" id="SSF111369">
    <property type="entry name" value="HlyD-like secretion proteins"/>
    <property type="match status" value="1"/>
</dbReference>
<comment type="similarity">
    <text evidence="1">Belongs to the membrane fusion protein (MFP) (TC 8.A.1) family.</text>
</comment>
<dbReference type="EMBL" id="JACHVC010000005">
    <property type="protein sequence ID" value="MBC2604881.1"/>
    <property type="molecule type" value="Genomic_DNA"/>
</dbReference>
<dbReference type="InterPro" id="IPR006143">
    <property type="entry name" value="RND_pump_MFP"/>
</dbReference>
<dbReference type="Pfam" id="PF25917">
    <property type="entry name" value="BSH_RND"/>
    <property type="match status" value="1"/>
</dbReference>
<organism evidence="5 6">
    <name type="scientific">Pelagicoccus albus</name>
    <dbReference type="NCBI Taxonomy" id="415222"/>
    <lineage>
        <taxon>Bacteria</taxon>
        <taxon>Pseudomonadati</taxon>
        <taxon>Verrucomicrobiota</taxon>
        <taxon>Opitutia</taxon>
        <taxon>Puniceicoccales</taxon>
        <taxon>Pelagicoccaceae</taxon>
        <taxon>Pelagicoccus</taxon>
    </lineage>
</organism>
<dbReference type="GO" id="GO:0015562">
    <property type="term" value="F:efflux transmembrane transporter activity"/>
    <property type="evidence" value="ECO:0007669"/>
    <property type="project" value="TreeGrafter"/>
</dbReference>
<evidence type="ECO:0000256" key="2">
    <source>
        <dbReference type="SAM" id="MobiDB-lite"/>
    </source>
</evidence>
<dbReference type="Gene3D" id="1.10.287.470">
    <property type="entry name" value="Helix hairpin bin"/>
    <property type="match status" value="1"/>
</dbReference>
<dbReference type="PANTHER" id="PTHR30469:SF29">
    <property type="entry name" value="BLR2860 PROTEIN"/>
    <property type="match status" value="1"/>
</dbReference>
<evidence type="ECO:0000259" key="3">
    <source>
        <dbReference type="Pfam" id="PF25917"/>
    </source>
</evidence>
<feature type="region of interest" description="Disordered" evidence="2">
    <location>
        <begin position="30"/>
        <end position="49"/>
    </location>
</feature>
<dbReference type="Pfam" id="PF25954">
    <property type="entry name" value="Beta-barrel_RND_2"/>
    <property type="match status" value="1"/>
</dbReference>
<protein>
    <submittedName>
        <fullName evidence="5">Efflux RND transporter periplasmic adaptor subunit</fullName>
    </submittedName>
</protein>
<reference evidence="5 6" key="1">
    <citation type="submission" date="2020-07" db="EMBL/GenBank/DDBJ databases">
        <authorList>
            <person name="Feng X."/>
        </authorList>
    </citation>
    <scope>NUCLEOTIDE SEQUENCE [LARGE SCALE GENOMIC DNA]</scope>
    <source>
        <strain evidence="5 6">JCM23202</strain>
    </source>
</reference>
<dbReference type="Gene3D" id="2.40.30.170">
    <property type="match status" value="1"/>
</dbReference>
<evidence type="ECO:0000259" key="4">
    <source>
        <dbReference type="Pfam" id="PF25954"/>
    </source>
</evidence>
<evidence type="ECO:0000256" key="1">
    <source>
        <dbReference type="ARBA" id="ARBA00009477"/>
    </source>
</evidence>
<evidence type="ECO:0000313" key="5">
    <source>
        <dbReference type="EMBL" id="MBC2604881.1"/>
    </source>
</evidence>